<keyword evidence="1" id="KW-0472">Membrane</keyword>
<keyword evidence="3" id="KW-1185">Reference proteome</keyword>
<gene>
    <name evidence="2" type="ORF">L1049_007482</name>
</gene>
<dbReference type="PANTHER" id="PTHR31170">
    <property type="entry name" value="BNAC04G53230D PROTEIN"/>
    <property type="match status" value="1"/>
</dbReference>
<dbReference type="PANTHER" id="PTHR31170:SF21">
    <property type="match status" value="1"/>
</dbReference>
<dbReference type="EMBL" id="JBBPBK010000002">
    <property type="protein sequence ID" value="KAK9289327.1"/>
    <property type="molecule type" value="Genomic_DNA"/>
</dbReference>
<accession>A0AAP0X4M5</accession>
<evidence type="ECO:0000313" key="2">
    <source>
        <dbReference type="EMBL" id="KAK9289327.1"/>
    </source>
</evidence>
<dbReference type="InterPro" id="IPR004158">
    <property type="entry name" value="DUF247_pln"/>
</dbReference>
<dbReference type="Pfam" id="PF03140">
    <property type="entry name" value="DUF247"/>
    <property type="match status" value="1"/>
</dbReference>
<keyword evidence="1" id="KW-0812">Transmembrane</keyword>
<name>A0AAP0X4M5_LIQFO</name>
<comment type="caution">
    <text evidence="2">The sequence shown here is derived from an EMBL/GenBank/DDBJ whole genome shotgun (WGS) entry which is preliminary data.</text>
</comment>
<sequence length="449" mass="51423">MGSNSIEGESHHHAIGIWEVNKDRLQSMQQQISATPTLLSQAAGRSSCCIFRVPQRLVEINGQSYQPHIVSIGPYHRGERHLKMIEEHKWRYLGSLLSRTQCKGLGLEDYLKAIHPLEAKARECYSETVVLDTDEFIEMLVLDGCFVLELFRKVKNPDIIELDDPLFSMLWLLSFFQRDLIKLQNQIPFFVLQRLFDLSKMPGEENGPSLATLALNFFNNTLQRPDEVIEKYNNLEGKHLLDLLRSSFIPSDQGEPPKAVSPTHVIHCVSKLHRAGIKLKPGKADSFLTVTFRHGVLEMPSITIDEFTSSFLLNCVAFEQCHSHCSNHITTYATLLDCLINTSKDVEYFCDRNIIENYFGTDAEVARFINGLGKDVAFDVERCYLSELFNKVHHYYQNSLHVQLATLKHTYFDSPWSCISAMAAVILLLLTMAQTFYTVYPYFNPHRPR</sequence>
<evidence type="ECO:0000313" key="3">
    <source>
        <dbReference type="Proteomes" id="UP001415857"/>
    </source>
</evidence>
<feature type="transmembrane region" description="Helical" evidence="1">
    <location>
        <begin position="419"/>
        <end position="443"/>
    </location>
</feature>
<evidence type="ECO:0000256" key="1">
    <source>
        <dbReference type="SAM" id="Phobius"/>
    </source>
</evidence>
<dbReference type="AlphaFoldDB" id="A0AAP0X4M5"/>
<protein>
    <submittedName>
        <fullName evidence="2">Uncharacterized protein</fullName>
    </submittedName>
</protein>
<keyword evidence="1" id="KW-1133">Transmembrane helix</keyword>
<reference evidence="2 3" key="1">
    <citation type="journal article" date="2024" name="Plant J.">
        <title>Genome sequences and population genomics reveal climatic adaptation and genomic divergence between two closely related sweetgum species.</title>
        <authorList>
            <person name="Xu W.Q."/>
            <person name="Ren C.Q."/>
            <person name="Zhang X.Y."/>
            <person name="Comes H.P."/>
            <person name="Liu X.H."/>
            <person name="Li Y.G."/>
            <person name="Kettle C.J."/>
            <person name="Jalonen R."/>
            <person name="Gaisberger H."/>
            <person name="Ma Y.Z."/>
            <person name="Qiu Y.X."/>
        </authorList>
    </citation>
    <scope>NUCLEOTIDE SEQUENCE [LARGE SCALE GENOMIC DNA]</scope>
    <source>
        <strain evidence="2">Hangzhou</strain>
    </source>
</reference>
<organism evidence="2 3">
    <name type="scientific">Liquidambar formosana</name>
    <name type="common">Formosan gum</name>
    <dbReference type="NCBI Taxonomy" id="63359"/>
    <lineage>
        <taxon>Eukaryota</taxon>
        <taxon>Viridiplantae</taxon>
        <taxon>Streptophyta</taxon>
        <taxon>Embryophyta</taxon>
        <taxon>Tracheophyta</taxon>
        <taxon>Spermatophyta</taxon>
        <taxon>Magnoliopsida</taxon>
        <taxon>eudicotyledons</taxon>
        <taxon>Gunneridae</taxon>
        <taxon>Pentapetalae</taxon>
        <taxon>Saxifragales</taxon>
        <taxon>Altingiaceae</taxon>
        <taxon>Liquidambar</taxon>
    </lineage>
</organism>
<proteinExistence type="predicted"/>
<dbReference type="Proteomes" id="UP001415857">
    <property type="component" value="Unassembled WGS sequence"/>
</dbReference>